<keyword evidence="4" id="KW-1185">Reference proteome</keyword>
<dbReference type="RefSeq" id="WP_050118285.1">
    <property type="nucleotide sequence ID" value="NZ_CABHXV010000019.1"/>
</dbReference>
<evidence type="ECO:0000313" key="3">
    <source>
        <dbReference type="Proteomes" id="UP000045824"/>
    </source>
</evidence>
<accession>A0A0T9KM59</accession>
<name>A0A0T9KM59_YERKR</name>
<reference evidence="1 3" key="1">
    <citation type="submission" date="2015-03" db="EMBL/GenBank/DDBJ databases">
        <authorList>
            <person name="Murphy D."/>
        </authorList>
    </citation>
    <scope>NUCLEOTIDE SEQUENCE [LARGE SCALE GENOMIC DNA]</scope>
    <source>
        <strain evidence="1 3">FCF326</strain>
    </source>
</reference>
<dbReference type="Proteomes" id="UP000195840">
    <property type="component" value="Unassembled WGS sequence"/>
</dbReference>
<evidence type="ECO:0000313" key="4">
    <source>
        <dbReference type="Proteomes" id="UP000195840"/>
    </source>
</evidence>
<organism evidence="1 3">
    <name type="scientific">Yersinia kristensenii</name>
    <dbReference type="NCBI Taxonomy" id="28152"/>
    <lineage>
        <taxon>Bacteria</taxon>
        <taxon>Pseudomonadati</taxon>
        <taxon>Pseudomonadota</taxon>
        <taxon>Gammaproteobacteria</taxon>
        <taxon>Enterobacterales</taxon>
        <taxon>Yersiniaceae</taxon>
        <taxon>Yersinia</taxon>
    </lineage>
</organism>
<dbReference type="EMBL" id="NHOG01000046">
    <property type="protein sequence ID" value="OVZ74896.1"/>
    <property type="molecule type" value="Genomic_DNA"/>
</dbReference>
<dbReference type="GO" id="GO:0003677">
    <property type="term" value="F:DNA binding"/>
    <property type="evidence" value="ECO:0007669"/>
    <property type="project" value="UniProtKB-KW"/>
</dbReference>
<keyword evidence="1" id="KW-0238">DNA-binding</keyword>
<proteinExistence type="predicted"/>
<dbReference type="EMBL" id="CPYI01000001">
    <property type="protein sequence ID" value="CNE12433.1"/>
    <property type="molecule type" value="Genomic_DNA"/>
</dbReference>
<reference evidence="2 4" key="2">
    <citation type="submission" date="2017-05" db="EMBL/GenBank/DDBJ databases">
        <title>Whole genome sequencing of Yersinia kristensenii.</title>
        <authorList>
            <person name="Campioni F."/>
        </authorList>
    </citation>
    <scope>NUCLEOTIDE SEQUENCE [LARGE SCALE GENOMIC DNA]</scope>
    <source>
        <strain evidence="2 4">CFSAN060538</strain>
    </source>
</reference>
<gene>
    <name evidence="2" type="ORF">CBW52_22840</name>
    <name evidence="1" type="ORF">ERS008491_00500</name>
</gene>
<sequence>MPAVSVNQRIVQEMREDPDYRQAMFDEAKELIAEGEFDSAAVILRWLILATGGFVTVGEDIGKNSKSVMQMLAPGSNPTVRNFFSIVRSVQRQVSTTT</sequence>
<dbReference type="AlphaFoldDB" id="A0A0T9KM59"/>
<protein>
    <submittedName>
        <fullName evidence="1">Putative DNA-binding prophage protein</fullName>
    </submittedName>
</protein>
<evidence type="ECO:0000313" key="2">
    <source>
        <dbReference type="EMBL" id="OVZ74896.1"/>
    </source>
</evidence>
<evidence type="ECO:0000313" key="1">
    <source>
        <dbReference type="EMBL" id="CNE12433.1"/>
    </source>
</evidence>
<dbReference type="Proteomes" id="UP000045824">
    <property type="component" value="Unassembled WGS sequence"/>
</dbReference>